<comment type="caution">
    <text evidence="2">The sequence shown here is derived from an EMBL/GenBank/DDBJ whole genome shotgun (WGS) entry which is preliminary data.</text>
</comment>
<dbReference type="GO" id="GO:0005737">
    <property type="term" value="C:cytoplasm"/>
    <property type="evidence" value="ECO:0007669"/>
    <property type="project" value="TreeGrafter"/>
</dbReference>
<evidence type="ECO:0000313" key="2">
    <source>
        <dbReference type="EMBL" id="KAG0715754.1"/>
    </source>
</evidence>
<dbReference type="PANTHER" id="PTHR46276">
    <property type="entry name" value="E3 UBIQUITIN-PROTEIN LIGASE UBR5"/>
    <property type="match status" value="1"/>
</dbReference>
<gene>
    <name evidence="2" type="primary">hyd_2</name>
    <name evidence="2" type="ORF">GWK47_011225</name>
</gene>
<feature type="region of interest" description="Disordered" evidence="1">
    <location>
        <begin position="130"/>
        <end position="202"/>
    </location>
</feature>
<protein>
    <submittedName>
        <fullName evidence="2">E3 ubiquitin-protein ligase hyd</fullName>
    </submittedName>
</protein>
<dbReference type="Proteomes" id="UP000770661">
    <property type="component" value="Unassembled WGS sequence"/>
</dbReference>
<name>A0A8J4Y209_CHIOP</name>
<dbReference type="GO" id="GO:0000209">
    <property type="term" value="P:protein polyubiquitination"/>
    <property type="evidence" value="ECO:0007669"/>
    <property type="project" value="TreeGrafter"/>
</dbReference>
<feature type="compositionally biased region" description="Polar residues" evidence="1">
    <location>
        <begin position="130"/>
        <end position="139"/>
    </location>
</feature>
<reference evidence="2" key="1">
    <citation type="submission" date="2020-07" db="EMBL/GenBank/DDBJ databases">
        <title>The High-quality genome of the commercially important snow crab, Chionoecetes opilio.</title>
        <authorList>
            <person name="Jeong J.-H."/>
            <person name="Ryu S."/>
        </authorList>
    </citation>
    <scope>NUCLEOTIDE SEQUENCE</scope>
    <source>
        <strain evidence="2">MADBK_172401_WGS</strain>
        <tissue evidence="2">Digestive gland</tissue>
    </source>
</reference>
<accession>A0A8J4Y209</accession>
<proteinExistence type="predicted"/>
<sequence length="222" mass="23669">MSLHCCGRIASSYFNAGQCLLKCNNDISLQRSQSTLCLGSLGPDVFSTSLQEALPLADKPHLLQPNARREELFGIPRANAHSAGTETRTPLDTPLSRLGVLDNLHMVGPYPPTPPQSYAHMLGSVRPVDQQPTDLSVYSSGHIRDIKDEDMSEDSGETSQERAPIIVSPRRTGSSVAEGLADHTNGAPGHFASESAPPRASVKSVIVRVGSSPVSSAFKSEV</sequence>
<organism evidence="2 3">
    <name type="scientific">Chionoecetes opilio</name>
    <name type="common">Atlantic snow crab</name>
    <name type="synonym">Cancer opilio</name>
    <dbReference type="NCBI Taxonomy" id="41210"/>
    <lineage>
        <taxon>Eukaryota</taxon>
        <taxon>Metazoa</taxon>
        <taxon>Ecdysozoa</taxon>
        <taxon>Arthropoda</taxon>
        <taxon>Crustacea</taxon>
        <taxon>Multicrustacea</taxon>
        <taxon>Malacostraca</taxon>
        <taxon>Eumalacostraca</taxon>
        <taxon>Eucarida</taxon>
        <taxon>Decapoda</taxon>
        <taxon>Pleocyemata</taxon>
        <taxon>Brachyura</taxon>
        <taxon>Eubrachyura</taxon>
        <taxon>Majoidea</taxon>
        <taxon>Majidae</taxon>
        <taxon>Chionoecetes</taxon>
    </lineage>
</organism>
<evidence type="ECO:0000256" key="1">
    <source>
        <dbReference type="SAM" id="MobiDB-lite"/>
    </source>
</evidence>
<dbReference type="EMBL" id="JACEEZ010019404">
    <property type="protein sequence ID" value="KAG0715754.1"/>
    <property type="molecule type" value="Genomic_DNA"/>
</dbReference>
<dbReference type="AlphaFoldDB" id="A0A8J4Y209"/>
<keyword evidence="3" id="KW-1185">Reference proteome</keyword>
<dbReference type="PANTHER" id="PTHR46276:SF1">
    <property type="entry name" value="E3 UBIQUITIN-PROTEIN LIGASE UBR5"/>
    <property type="match status" value="1"/>
</dbReference>
<dbReference type="OrthoDB" id="8021406at2759"/>
<dbReference type="GO" id="GO:0005634">
    <property type="term" value="C:nucleus"/>
    <property type="evidence" value="ECO:0007669"/>
    <property type="project" value="TreeGrafter"/>
</dbReference>
<evidence type="ECO:0000313" key="3">
    <source>
        <dbReference type="Proteomes" id="UP000770661"/>
    </source>
</evidence>
<dbReference type="GO" id="GO:0034450">
    <property type="term" value="F:ubiquitin-ubiquitin ligase activity"/>
    <property type="evidence" value="ECO:0007669"/>
    <property type="project" value="TreeGrafter"/>
</dbReference>
<dbReference type="GO" id="GO:0090263">
    <property type="term" value="P:positive regulation of canonical Wnt signaling pathway"/>
    <property type="evidence" value="ECO:0007669"/>
    <property type="project" value="TreeGrafter"/>
</dbReference>